<dbReference type="AlphaFoldDB" id="A0A923T901"/>
<dbReference type="GO" id="GO:0051537">
    <property type="term" value="F:2 iron, 2 sulfur cluster binding"/>
    <property type="evidence" value="ECO:0007669"/>
    <property type="project" value="UniProtKB-KW"/>
</dbReference>
<dbReference type="Pfam" id="PF00355">
    <property type="entry name" value="Rieske"/>
    <property type="match status" value="1"/>
</dbReference>
<comment type="cofactor">
    <cofactor evidence="1">
        <name>Fe cation</name>
        <dbReference type="ChEBI" id="CHEBI:24875"/>
    </cofactor>
</comment>
<accession>A0A923T901</accession>
<dbReference type="PANTHER" id="PTHR43756">
    <property type="entry name" value="CHOLINE MONOOXYGENASE, CHLOROPLASTIC"/>
    <property type="match status" value="1"/>
</dbReference>
<evidence type="ECO:0000259" key="7">
    <source>
        <dbReference type="PROSITE" id="PS51296"/>
    </source>
</evidence>
<dbReference type="SUPFAM" id="SSF50022">
    <property type="entry name" value="ISP domain"/>
    <property type="match status" value="1"/>
</dbReference>
<keyword evidence="6" id="KW-0411">Iron-sulfur</keyword>
<organism evidence="8 9">
    <name type="scientific">Neolewinella lacunae</name>
    <dbReference type="NCBI Taxonomy" id="1517758"/>
    <lineage>
        <taxon>Bacteria</taxon>
        <taxon>Pseudomonadati</taxon>
        <taxon>Bacteroidota</taxon>
        <taxon>Saprospiria</taxon>
        <taxon>Saprospirales</taxon>
        <taxon>Lewinellaceae</taxon>
        <taxon>Neolewinella</taxon>
    </lineage>
</organism>
<dbReference type="GO" id="GO:0005506">
    <property type="term" value="F:iron ion binding"/>
    <property type="evidence" value="ECO:0007669"/>
    <property type="project" value="InterPro"/>
</dbReference>
<dbReference type="Pfam" id="PF00848">
    <property type="entry name" value="Ring_hydroxyl_A"/>
    <property type="match status" value="1"/>
</dbReference>
<dbReference type="PANTHER" id="PTHR43756:SF5">
    <property type="entry name" value="CHOLINE MONOOXYGENASE, CHLOROPLASTIC"/>
    <property type="match status" value="1"/>
</dbReference>
<dbReference type="RefSeq" id="WP_187466599.1">
    <property type="nucleotide sequence ID" value="NZ_JACSIT010000100.1"/>
</dbReference>
<evidence type="ECO:0000256" key="4">
    <source>
        <dbReference type="ARBA" id="ARBA00023002"/>
    </source>
</evidence>
<comment type="caution">
    <text evidence="8">The sequence shown here is derived from an EMBL/GenBank/DDBJ whole genome shotgun (WGS) entry which is preliminary data.</text>
</comment>
<dbReference type="EMBL" id="JACSIT010000100">
    <property type="protein sequence ID" value="MBC6994528.1"/>
    <property type="molecule type" value="Genomic_DNA"/>
</dbReference>
<evidence type="ECO:0000313" key="9">
    <source>
        <dbReference type="Proteomes" id="UP000650081"/>
    </source>
</evidence>
<protein>
    <submittedName>
        <fullName evidence="8">Rieske 2Fe-2S domain-containing protein</fullName>
    </submittedName>
</protein>
<dbReference type="InterPro" id="IPR001663">
    <property type="entry name" value="Rng_hydr_dOase-A"/>
</dbReference>
<gene>
    <name evidence="8" type="ORF">H9S92_10150</name>
</gene>
<evidence type="ECO:0000313" key="8">
    <source>
        <dbReference type="EMBL" id="MBC6994528.1"/>
    </source>
</evidence>
<dbReference type="GO" id="GO:0016491">
    <property type="term" value="F:oxidoreductase activity"/>
    <property type="evidence" value="ECO:0007669"/>
    <property type="project" value="UniProtKB-KW"/>
</dbReference>
<dbReference type="InterPro" id="IPR017941">
    <property type="entry name" value="Rieske_2Fe-2S"/>
</dbReference>
<proteinExistence type="predicted"/>
<sequence>MYHIHPDLRHAGTLPADFYHNPAVWEACREKVFARSWQYLGDERRLFSGPENIHPLWLLEKYLDEPLLLTKRGEDVECLTNVCTHRGMILAQHPAQVRKLTCPYHGRRFDLGGKFEFMPEFREAEDFPRPCDDLHRLPLDRWRQFLFTSLAPGSDFKSIVATLEERLYFLDFAAFTPRPEYNKVYNVQAHWALYLDNYLEGFHVPFVHNDLGALLDYGSYTTECYEEVVLQIGYASGGDFTFALPQGHPDFGRQVTAYYYWVYPNLMLNVYPWGVQLNIVRPVTPTFTKVEFIYYIQDHATFELMNGANLAEKTEREDEFVVEAVQRGLGSRFYPGGRFSPQRESGVHALHRMLARALGG</sequence>
<dbReference type="InterPro" id="IPR015879">
    <property type="entry name" value="Ring_hydroxy_dOase_asu_C_dom"/>
</dbReference>
<feature type="domain" description="Rieske" evidence="7">
    <location>
        <begin position="53"/>
        <end position="148"/>
    </location>
</feature>
<keyword evidence="5" id="KW-0408">Iron</keyword>
<dbReference type="Gene3D" id="3.90.380.10">
    <property type="entry name" value="Naphthalene 1,2-dioxygenase Alpha Subunit, Chain A, domain 1"/>
    <property type="match status" value="2"/>
</dbReference>
<dbReference type="Gene3D" id="2.102.10.10">
    <property type="entry name" value="Rieske [2Fe-2S] iron-sulphur domain"/>
    <property type="match status" value="1"/>
</dbReference>
<dbReference type="InterPro" id="IPR036922">
    <property type="entry name" value="Rieske_2Fe-2S_sf"/>
</dbReference>
<dbReference type="Proteomes" id="UP000650081">
    <property type="component" value="Unassembled WGS sequence"/>
</dbReference>
<dbReference type="SUPFAM" id="SSF55961">
    <property type="entry name" value="Bet v1-like"/>
    <property type="match status" value="1"/>
</dbReference>
<evidence type="ECO:0000256" key="1">
    <source>
        <dbReference type="ARBA" id="ARBA00001962"/>
    </source>
</evidence>
<evidence type="ECO:0000256" key="2">
    <source>
        <dbReference type="ARBA" id="ARBA00022714"/>
    </source>
</evidence>
<evidence type="ECO:0000256" key="6">
    <source>
        <dbReference type="ARBA" id="ARBA00023014"/>
    </source>
</evidence>
<dbReference type="PROSITE" id="PS51296">
    <property type="entry name" value="RIESKE"/>
    <property type="match status" value="1"/>
</dbReference>
<evidence type="ECO:0000256" key="5">
    <source>
        <dbReference type="ARBA" id="ARBA00023004"/>
    </source>
</evidence>
<keyword evidence="4" id="KW-0560">Oxidoreductase</keyword>
<keyword evidence="9" id="KW-1185">Reference proteome</keyword>
<name>A0A923T901_9BACT</name>
<keyword evidence="3" id="KW-0479">Metal-binding</keyword>
<reference evidence="8" key="1">
    <citation type="submission" date="2020-08" db="EMBL/GenBank/DDBJ databases">
        <title>Lewinella bacteria from marine environments.</title>
        <authorList>
            <person name="Zhong Y."/>
        </authorList>
    </citation>
    <scope>NUCLEOTIDE SEQUENCE</scope>
    <source>
        <strain evidence="8">KCTC 42187</strain>
    </source>
</reference>
<evidence type="ECO:0000256" key="3">
    <source>
        <dbReference type="ARBA" id="ARBA00022723"/>
    </source>
</evidence>
<keyword evidence="2" id="KW-0001">2Fe-2S</keyword>